<dbReference type="GO" id="GO:0003700">
    <property type="term" value="F:DNA-binding transcription factor activity"/>
    <property type="evidence" value="ECO:0007669"/>
    <property type="project" value="InterPro"/>
</dbReference>
<evidence type="ECO:0000313" key="4">
    <source>
        <dbReference type="Proteomes" id="UP000035955"/>
    </source>
</evidence>
<evidence type="ECO:0000313" key="2">
    <source>
        <dbReference type="EMBL" id="KMO24935.1"/>
    </source>
</evidence>
<feature type="domain" description="HTH marR-type" evidence="1">
    <location>
        <begin position="1"/>
        <end position="131"/>
    </location>
</feature>
<protein>
    <recommendedName>
        <fullName evidence="1">HTH marR-type domain-containing protein</fullName>
    </recommendedName>
</protein>
<dbReference type="SMART" id="SM00347">
    <property type="entry name" value="HTH_MARR"/>
    <property type="match status" value="1"/>
</dbReference>
<keyword evidence="4" id="KW-1185">Reference proteome</keyword>
<dbReference type="Proteomes" id="UP000035955">
    <property type="component" value="Unassembled WGS sequence"/>
</dbReference>
<reference evidence="2 4" key="1">
    <citation type="submission" date="2015-03" db="EMBL/GenBank/DDBJ databases">
        <title>Genome sequencing of Methylobacterium variabile DSM 16961.</title>
        <authorList>
            <person name="Chaudhry V."/>
            <person name="Patil P.B."/>
        </authorList>
    </citation>
    <scope>NUCLEOTIDE SEQUENCE [LARGE SCALE GENOMIC DNA]</scope>
    <source>
        <strain evidence="2 4">DSM 16961</strain>
    </source>
</reference>
<dbReference type="EMBL" id="LABY01000562">
    <property type="protein sequence ID" value="KMO24935.1"/>
    <property type="molecule type" value="Genomic_DNA"/>
</dbReference>
<dbReference type="Pfam" id="PF12802">
    <property type="entry name" value="MarR_2"/>
    <property type="match status" value="1"/>
</dbReference>
<dbReference type="PANTHER" id="PTHR33164">
    <property type="entry name" value="TRANSCRIPTIONAL REGULATOR, MARR FAMILY"/>
    <property type="match status" value="1"/>
</dbReference>
<dbReference type="Gene3D" id="1.10.10.10">
    <property type="entry name" value="Winged helix-like DNA-binding domain superfamily/Winged helix DNA-binding domain"/>
    <property type="match status" value="1"/>
</dbReference>
<dbReference type="PATRIC" id="fig|298794.3.peg.6476"/>
<dbReference type="InterPro" id="IPR036388">
    <property type="entry name" value="WH-like_DNA-bd_sf"/>
</dbReference>
<dbReference type="InterPro" id="IPR000835">
    <property type="entry name" value="HTH_MarR-typ"/>
</dbReference>
<organism evidence="2 4">
    <name type="scientific">Methylobacterium variabile</name>
    <dbReference type="NCBI Taxonomy" id="298794"/>
    <lineage>
        <taxon>Bacteria</taxon>
        <taxon>Pseudomonadati</taxon>
        <taxon>Pseudomonadota</taxon>
        <taxon>Alphaproteobacteria</taxon>
        <taxon>Hyphomicrobiales</taxon>
        <taxon>Methylobacteriaceae</taxon>
        <taxon>Methylobacterium</taxon>
    </lineage>
</organism>
<evidence type="ECO:0000313" key="3">
    <source>
        <dbReference type="EMBL" id="KMO37248.1"/>
    </source>
</evidence>
<comment type="caution">
    <text evidence="2">The sequence shown here is derived from an EMBL/GenBank/DDBJ whole genome shotgun (WGS) entry which is preliminary data.</text>
</comment>
<sequence length="154" mass="17453">MGLGLFLFAHLRLAADADEELASLGLHRTHHRILHLAARAPGTSVGEIIGLLRLTPQGIQGPMRRLIRDGLIEQRSAERDRRKRQIYLTEKGAKLQSEIAAKQYERILRAYEIAGADNLDGFFRVMLALIDAGDAEYLKYNHNSLFMKYQINMP</sequence>
<dbReference type="InterPro" id="IPR036390">
    <property type="entry name" value="WH_DNA-bd_sf"/>
</dbReference>
<dbReference type="SUPFAM" id="SSF46785">
    <property type="entry name" value="Winged helix' DNA-binding domain"/>
    <property type="match status" value="1"/>
</dbReference>
<dbReference type="InterPro" id="IPR039422">
    <property type="entry name" value="MarR/SlyA-like"/>
</dbReference>
<dbReference type="PROSITE" id="PS50995">
    <property type="entry name" value="HTH_MARR_2"/>
    <property type="match status" value="1"/>
</dbReference>
<evidence type="ECO:0000259" key="1">
    <source>
        <dbReference type="PROSITE" id="PS50995"/>
    </source>
</evidence>
<dbReference type="PANTHER" id="PTHR33164:SF44">
    <property type="entry name" value="TRANSCRIPTIONAL REGULATORY PROTEIN"/>
    <property type="match status" value="1"/>
</dbReference>
<dbReference type="AlphaFoldDB" id="A0A0J6RPZ0"/>
<dbReference type="EMBL" id="LABY01000087">
    <property type="protein sequence ID" value="KMO37248.1"/>
    <property type="molecule type" value="Genomic_DNA"/>
</dbReference>
<name>A0A0J6RPZ0_9HYPH</name>
<accession>A0A0J6RPZ0</accession>
<proteinExistence type="predicted"/>
<gene>
    <name evidence="3" type="ORF">VQ02_13780</name>
    <name evidence="2" type="ORF">VQ02_34560</name>
</gene>
<dbReference type="GO" id="GO:0006950">
    <property type="term" value="P:response to stress"/>
    <property type="evidence" value="ECO:0007669"/>
    <property type="project" value="TreeGrafter"/>
</dbReference>